<comment type="caution">
    <text evidence="6">Lacks conserved residue(s) required for the propagation of feature annotation.</text>
</comment>
<comment type="subcellular location">
    <subcellularLocation>
        <location evidence="1">Cytoplasm</location>
    </subcellularLocation>
</comment>
<evidence type="ECO:0000313" key="11">
    <source>
        <dbReference type="EMBL" id="CAF1571550.1"/>
    </source>
</evidence>
<dbReference type="CDD" id="cd05819">
    <property type="entry name" value="NHL"/>
    <property type="match status" value="1"/>
</dbReference>
<feature type="domain" description="EGF-like" evidence="9">
    <location>
        <begin position="1312"/>
        <end position="1349"/>
    </location>
</feature>
<keyword evidence="2" id="KW-0963">Cytoplasm</keyword>
<feature type="transmembrane region" description="Helical" evidence="8">
    <location>
        <begin position="1404"/>
        <end position="1429"/>
    </location>
</feature>
<dbReference type="PROSITE" id="PS01186">
    <property type="entry name" value="EGF_2"/>
    <property type="match status" value="1"/>
</dbReference>
<dbReference type="InterPro" id="IPR011990">
    <property type="entry name" value="TPR-like_helical_dom_sf"/>
</dbReference>
<dbReference type="SMART" id="SM00181">
    <property type="entry name" value="EGF"/>
    <property type="match status" value="3"/>
</dbReference>
<evidence type="ECO:0000256" key="2">
    <source>
        <dbReference type="ARBA" id="ARBA00022490"/>
    </source>
</evidence>
<protein>
    <recommendedName>
        <fullName evidence="9">EGF-like domain-containing protein</fullName>
    </recommendedName>
</protein>
<keyword evidence="12" id="KW-1185">Reference proteome</keyword>
<feature type="repeat" description="NHL" evidence="7">
    <location>
        <begin position="1089"/>
        <end position="1128"/>
    </location>
</feature>
<dbReference type="Gene3D" id="2.10.25.10">
    <property type="entry name" value="Laminin"/>
    <property type="match status" value="3"/>
</dbReference>
<organism evidence="10 13">
    <name type="scientific">Adineta steineri</name>
    <dbReference type="NCBI Taxonomy" id="433720"/>
    <lineage>
        <taxon>Eukaryota</taxon>
        <taxon>Metazoa</taxon>
        <taxon>Spiralia</taxon>
        <taxon>Gnathifera</taxon>
        <taxon>Rotifera</taxon>
        <taxon>Eurotatoria</taxon>
        <taxon>Bdelloidea</taxon>
        <taxon>Adinetida</taxon>
        <taxon>Adinetidae</taxon>
        <taxon>Adineta</taxon>
    </lineage>
</organism>
<dbReference type="InterPro" id="IPR011042">
    <property type="entry name" value="6-blade_b-propeller_TolB-like"/>
</dbReference>
<keyword evidence="8" id="KW-0812">Transmembrane</keyword>
<dbReference type="Proteomes" id="UP000663877">
    <property type="component" value="Unassembled WGS sequence"/>
</dbReference>
<dbReference type="PROSITE" id="PS00022">
    <property type="entry name" value="EGF_1"/>
    <property type="match status" value="2"/>
</dbReference>
<keyword evidence="4" id="KW-0802">TPR repeat</keyword>
<dbReference type="InterPro" id="IPR001258">
    <property type="entry name" value="NHL_repeat"/>
</dbReference>
<gene>
    <name evidence="10" type="ORF">BJG266_LOCUS24971</name>
    <name evidence="11" type="ORF">QVE165_LOCUS48893</name>
</gene>
<proteinExistence type="predicted"/>
<evidence type="ECO:0000313" key="10">
    <source>
        <dbReference type="EMBL" id="CAF1166927.1"/>
    </source>
</evidence>
<dbReference type="InterPro" id="IPR051982">
    <property type="entry name" value="CiliaryAsmbly_MitoImport"/>
</dbReference>
<dbReference type="SUPFAM" id="SSF57196">
    <property type="entry name" value="EGF/Laminin"/>
    <property type="match status" value="3"/>
</dbReference>
<keyword evidence="8" id="KW-1133">Transmembrane helix</keyword>
<evidence type="ECO:0000313" key="12">
    <source>
        <dbReference type="Proteomes" id="UP000663832"/>
    </source>
</evidence>
<evidence type="ECO:0000256" key="8">
    <source>
        <dbReference type="SAM" id="Phobius"/>
    </source>
</evidence>
<dbReference type="SUPFAM" id="SSF101898">
    <property type="entry name" value="NHL repeat"/>
    <property type="match status" value="1"/>
</dbReference>
<dbReference type="Pfam" id="PF00008">
    <property type="entry name" value="EGF"/>
    <property type="match status" value="1"/>
</dbReference>
<evidence type="ECO:0000256" key="5">
    <source>
        <dbReference type="ARBA" id="ARBA00023157"/>
    </source>
</evidence>
<dbReference type="PROSITE" id="PS51125">
    <property type="entry name" value="NHL"/>
    <property type="match status" value="1"/>
</dbReference>
<dbReference type="OrthoDB" id="2942533at2759"/>
<dbReference type="GO" id="GO:0005509">
    <property type="term" value="F:calcium ion binding"/>
    <property type="evidence" value="ECO:0007669"/>
    <property type="project" value="InterPro"/>
</dbReference>
<keyword evidence="5 6" id="KW-1015">Disulfide bond</keyword>
<dbReference type="Proteomes" id="UP000663832">
    <property type="component" value="Unassembled WGS sequence"/>
</dbReference>
<evidence type="ECO:0000256" key="3">
    <source>
        <dbReference type="ARBA" id="ARBA00022737"/>
    </source>
</evidence>
<evidence type="ECO:0000256" key="4">
    <source>
        <dbReference type="ARBA" id="ARBA00022803"/>
    </source>
</evidence>
<dbReference type="SUPFAM" id="SSF48452">
    <property type="entry name" value="TPR-like"/>
    <property type="match status" value="3"/>
</dbReference>
<dbReference type="SMART" id="SM00179">
    <property type="entry name" value="EGF_CA"/>
    <property type="match status" value="2"/>
</dbReference>
<keyword evidence="8" id="KW-0472">Membrane</keyword>
<dbReference type="PANTHER" id="PTHR45984:SF1">
    <property type="entry name" value="SPAG1 AXONEMAL DYNEIN ASSEMBLY FACTOR"/>
    <property type="match status" value="1"/>
</dbReference>
<keyword evidence="3" id="KW-0677">Repeat</keyword>
<dbReference type="PANTHER" id="PTHR45984">
    <property type="entry name" value="RNA (RNA) POLYMERASE II ASSOCIATED PROTEIN HOMOLOG"/>
    <property type="match status" value="1"/>
</dbReference>
<keyword evidence="6" id="KW-0245">EGF-like domain</keyword>
<sequence>MNDATTILSNHTKKYNIPLNHIEHKYIEHCTDGIELERIYKELIGGEVGPYPLLEQLTLDRIRNIEPNSEILQQGKVPFVNSQYTDNISSLRNTINDKDTNRTSSISVINNDNHEILPKSDTEWKEHEQNVSHDFDNIDENDTSDESYQINKRRHMARQHRLNGNTAFYSDDYQQSIDLYTKSLSLDENIFTYYNRAIAYFKLNDYNASIQDCFQVLKINAAHITALYHRALCYCIDQQYDEGKRDLEYLLTIDSDNFEAQHLLNRIILMKKTPSNHEVINIQSIIKSLKDTSIHLEDEHINYNTASSMDMNIAFYENANSDHDNHNIDPFHTSSLNEYDDEDIALGDEAGANFVTNLSDDDGRDPRSLNVSPTMDDDADVPALINLRPLETPPITPLLEKSNTIDHSIATAANKNNEPYHLPTISRTTTSENDNSAYNDYHRPSTSHLGSTSTLLPWKNNNDRYMQNTANDDMVQISNFSSLIQSWLHDSNSLQSNRRSLSVSDRPWSLNSIQRDIEQFHRMYKYKNAIEASKKMLQNGILDYHHHAEYISNTLSMCSECYLKLNDYRHAIQYATEALQYNKMDNDALFCRAEAFEKEKFSLFSYADYTRISKNSFHCSTAQRACNKLSIELNSNEAETWREKLPTDQNDDESFLTYLKHQNTFEENNAYHWYEKYAEEFYSDACFVLAIRYYTYCIELQSNNISIYLKRASCYLKVFEAQKAINDCDFVLKQDKTNILALYYKASAYKLSHDNHSYELTLKEYIKIEPHNQIVLAEYYTYRREQIPRKKRRIRINSISSKVNNEDQLTYEQIEQIRCEEIFPNSSIDLENITDIKEQCSFILHSFQLITYPTKKLLEIIIHICRIMLRAEDLYRKKNATEEVPFSYVRFCFDILVQLTEFSQIDIALLMIDQHSRKSLDHLIDCYSEEYNDTISFNQPTFCSLATWETNGTVFANSTLLGLDSLDLFIDTNNTIYATSPLNKQVLVWLEGSSAPVRIISNNLIVSYALFVTNNGDIYTNSGGDGKRIDRLSVNSTIGVPVMYTNGICYGLFIDQNNNLYCTSPFENIVLMIPLDNSTNTTVIVAGNTTCGPSANTLCRPYGIFIDSNFDLYVADTANSRIQLFRSGQMNAITVTVNGTSNGILLFYPTGVMIDGNGYLYIADMASYRIIRSGPNGYNCVIGCIGTSGLASNQLNQPYKLTFDSHGNIFVLGYVNSLVQKFMLATNSCESTTMMTPLDTTIMNVRTSSSIFSPLLCSNTAYMGLNCSISSSLCDILQPCQNNGTCHNTNQNSLGYICSCPLHFNGTYCQFDDRPCQPNTCVNNGICSEMSNITFMCKCAIGWKGDRCETKINYCANITCLNNGVCRPLLSTYKCECLGQSYSGEYCEKSTNSLVVHQVISKSFGYIVIIALIIVAVFITTLDILKYFFGIGPVRKNLKGKKKIKKSNPQLVIRVIYMS</sequence>
<dbReference type="GO" id="GO:0006626">
    <property type="term" value="P:protein targeting to mitochondrion"/>
    <property type="evidence" value="ECO:0007669"/>
    <property type="project" value="TreeGrafter"/>
</dbReference>
<dbReference type="InterPro" id="IPR001881">
    <property type="entry name" value="EGF-like_Ca-bd_dom"/>
</dbReference>
<dbReference type="GO" id="GO:0005829">
    <property type="term" value="C:cytosol"/>
    <property type="evidence" value="ECO:0007669"/>
    <property type="project" value="TreeGrafter"/>
</dbReference>
<dbReference type="Gene3D" id="1.25.40.10">
    <property type="entry name" value="Tetratricopeptide repeat domain"/>
    <property type="match status" value="3"/>
</dbReference>
<reference evidence="10" key="1">
    <citation type="submission" date="2021-02" db="EMBL/GenBank/DDBJ databases">
        <authorList>
            <person name="Nowell W R."/>
        </authorList>
    </citation>
    <scope>NUCLEOTIDE SEQUENCE</scope>
</reference>
<feature type="domain" description="EGF-like" evidence="9">
    <location>
        <begin position="1351"/>
        <end position="1388"/>
    </location>
</feature>
<dbReference type="InterPro" id="IPR019734">
    <property type="entry name" value="TPR_rpt"/>
</dbReference>
<dbReference type="CDD" id="cd00054">
    <property type="entry name" value="EGF_CA"/>
    <property type="match status" value="3"/>
</dbReference>
<feature type="disulfide bond" evidence="6">
    <location>
        <begin position="1300"/>
        <end position="1309"/>
    </location>
</feature>
<evidence type="ECO:0000256" key="1">
    <source>
        <dbReference type="ARBA" id="ARBA00004496"/>
    </source>
</evidence>
<dbReference type="SMART" id="SM00028">
    <property type="entry name" value="TPR"/>
    <property type="match status" value="5"/>
</dbReference>
<accession>A0A814TXZ0</accession>
<dbReference type="InterPro" id="IPR000742">
    <property type="entry name" value="EGF"/>
</dbReference>
<dbReference type="Gene3D" id="2.120.10.30">
    <property type="entry name" value="TolB, C-terminal domain"/>
    <property type="match status" value="1"/>
</dbReference>
<dbReference type="GO" id="GO:0005739">
    <property type="term" value="C:mitochondrion"/>
    <property type="evidence" value="ECO:0007669"/>
    <property type="project" value="TreeGrafter"/>
</dbReference>
<dbReference type="EMBL" id="CAJNOM010000851">
    <property type="protein sequence ID" value="CAF1571550.1"/>
    <property type="molecule type" value="Genomic_DNA"/>
</dbReference>
<evidence type="ECO:0000313" key="13">
    <source>
        <dbReference type="Proteomes" id="UP000663877"/>
    </source>
</evidence>
<name>A0A814TXZ0_9BILA</name>
<feature type="domain" description="EGF-like" evidence="9">
    <location>
        <begin position="1270"/>
        <end position="1310"/>
    </location>
</feature>
<dbReference type="EMBL" id="CAJNOI010000185">
    <property type="protein sequence ID" value="CAF1166927.1"/>
    <property type="molecule type" value="Genomic_DNA"/>
</dbReference>
<dbReference type="PROSITE" id="PS50026">
    <property type="entry name" value="EGF_3"/>
    <property type="match status" value="3"/>
</dbReference>
<evidence type="ECO:0000256" key="7">
    <source>
        <dbReference type="PROSITE-ProRule" id="PRU00504"/>
    </source>
</evidence>
<feature type="disulfide bond" evidence="6">
    <location>
        <begin position="1339"/>
        <end position="1348"/>
    </location>
</feature>
<comment type="caution">
    <text evidence="10">The sequence shown here is derived from an EMBL/GenBank/DDBJ whole genome shotgun (WGS) entry which is preliminary data.</text>
</comment>
<dbReference type="GO" id="GO:0031072">
    <property type="term" value="F:heat shock protein binding"/>
    <property type="evidence" value="ECO:0007669"/>
    <property type="project" value="TreeGrafter"/>
</dbReference>
<evidence type="ECO:0000256" key="6">
    <source>
        <dbReference type="PROSITE-ProRule" id="PRU00076"/>
    </source>
</evidence>
<evidence type="ECO:0000259" key="9">
    <source>
        <dbReference type="PROSITE" id="PS50026"/>
    </source>
</evidence>